<feature type="compositionally biased region" description="Polar residues" evidence="1">
    <location>
        <begin position="48"/>
        <end position="69"/>
    </location>
</feature>
<feature type="transmembrane region" description="Helical" evidence="2">
    <location>
        <begin position="13"/>
        <end position="37"/>
    </location>
</feature>
<feature type="region of interest" description="Disordered" evidence="1">
    <location>
        <begin position="47"/>
        <end position="109"/>
    </location>
</feature>
<name>A0A3R5THC5_MYTGA</name>
<dbReference type="EMBL" id="KV600643">
    <property type="protein sequence ID" value="OPL20775.1"/>
    <property type="molecule type" value="Genomic_DNA"/>
</dbReference>
<evidence type="ECO:0000256" key="1">
    <source>
        <dbReference type="SAM" id="MobiDB-lite"/>
    </source>
</evidence>
<keyword evidence="2" id="KW-1133">Transmembrane helix</keyword>
<keyword evidence="2" id="KW-0812">Transmembrane</keyword>
<keyword evidence="2" id="KW-0472">Membrane</keyword>
<feature type="compositionally biased region" description="Basic and acidic residues" evidence="1">
    <location>
        <begin position="80"/>
        <end position="109"/>
    </location>
</feature>
<dbReference type="Proteomes" id="UP000266721">
    <property type="component" value="Unassembled WGS sequence"/>
</dbReference>
<organism evidence="3 4">
    <name type="scientific">Mytilus galloprovincialis</name>
    <name type="common">Mediterranean mussel</name>
    <dbReference type="NCBI Taxonomy" id="29158"/>
    <lineage>
        <taxon>Eukaryota</taxon>
        <taxon>Metazoa</taxon>
        <taxon>Spiralia</taxon>
        <taxon>Lophotrochozoa</taxon>
        <taxon>Mollusca</taxon>
        <taxon>Bivalvia</taxon>
        <taxon>Autobranchia</taxon>
        <taxon>Pteriomorphia</taxon>
        <taxon>Mytilida</taxon>
        <taxon>Mytiloidea</taxon>
        <taxon>Mytilidae</taxon>
        <taxon>Mytilinae</taxon>
        <taxon>Mytilus</taxon>
    </lineage>
</organism>
<proteinExistence type="predicted"/>
<protein>
    <submittedName>
        <fullName evidence="3">Uncharacterized protein</fullName>
    </submittedName>
</protein>
<evidence type="ECO:0000256" key="2">
    <source>
        <dbReference type="SAM" id="Phobius"/>
    </source>
</evidence>
<dbReference type="AlphaFoldDB" id="A0A3R5THC5"/>
<keyword evidence="4" id="KW-1185">Reference proteome</keyword>
<reference evidence="3 4" key="1">
    <citation type="journal article" date="2016" name="PLoS ONE">
        <title>A First Insight into the Genome of the Filter-Feeder Mussel Mytilus galloprovincialis.</title>
        <authorList>
            <person name="Murgarella M."/>
            <person name="Puiu D."/>
            <person name="Novoa B."/>
            <person name="Figueras A."/>
            <person name="Posada D."/>
            <person name="Canchaya C."/>
        </authorList>
    </citation>
    <scope>NUCLEOTIDE SEQUENCE [LARGE SCALE GENOMIC DNA]</scope>
    <source>
        <tissue evidence="3">Muscle</tissue>
    </source>
</reference>
<evidence type="ECO:0000313" key="3">
    <source>
        <dbReference type="EMBL" id="OPL20775.1"/>
    </source>
</evidence>
<feature type="non-terminal residue" evidence="3">
    <location>
        <position position="1"/>
    </location>
</feature>
<evidence type="ECO:0000313" key="4">
    <source>
        <dbReference type="Proteomes" id="UP000266721"/>
    </source>
</evidence>
<gene>
    <name evidence="3" type="ORF">AM593_07666</name>
</gene>
<accession>A0A3R5THC5</accession>
<feature type="non-terminal residue" evidence="3">
    <location>
        <position position="192"/>
    </location>
</feature>
<sequence length="192" mass="21903">IPPNVPLTDETNVVSVAVGVTFGFITIVGVVVVYVWFVRRKVTDDKQNTTNQRDGNKYNIGNENTTIPSDSHYEMLTTDQESRSYDELNQHFRKQPSRDQPDRNNKDIENEYIIPCPVTKNNKYKYANKDQTVNHVESNIGTGIREHTKASLSNSANYFIVLEPNGTDHPIHYLNSNIYEMANPVNQNDVDN</sequence>